<dbReference type="InterPro" id="IPR008763">
    <property type="entry name" value="Peptidase_S55"/>
</dbReference>
<dbReference type="Gene3D" id="2.30.42.10">
    <property type="match status" value="1"/>
</dbReference>
<dbReference type="PROSITE" id="PS50106">
    <property type="entry name" value="PDZ"/>
    <property type="match status" value="1"/>
</dbReference>
<dbReference type="NCBIfam" id="TIGR02860">
    <property type="entry name" value="spore_IV_B"/>
    <property type="match status" value="1"/>
</dbReference>
<dbReference type="AlphaFoldDB" id="A0A9D1CRS7"/>
<evidence type="ECO:0000313" key="4">
    <source>
        <dbReference type="Proteomes" id="UP000886887"/>
    </source>
</evidence>
<evidence type="ECO:0000259" key="2">
    <source>
        <dbReference type="PROSITE" id="PS51494"/>
    </source>
</evidence>
<name>A0A9D1CRS7_9FIRM</name>
<proteinExistence type="predicted"/>
<dbReference type="Proteomes" id="UP000886887">
    <property type="component" value="Unassembled WGS sequence"/>
</dbReference>
<comment type="caution">
    <text evidence="3">The sequence shown here is derived from an EMBL/GenBank/DDBJ whole genome shotgun (WGS) entry which is preliminary data.</text>
</comment>
<dbReference type="SMART" id="SM00228">
    <property type="entry name" value="PDZ"/>
    <property type="match status" value="1"/>
</dbReference>
<dbReference type="SUPFAM" id="SSF50156">
    <property type="entry name" value="PDZ domain-like"/>
    <property type="match status" value="1"/>
</dbReference>
<keyword evidence="3" id="KW-0378">Hydrolase</keyword>
<feature type="domain" description="PDZ" evidence="1">
    <location>
        <begin position="104"/>
        <end position="203"/>
    </location>
</feature>
<dbReference type="PROSITE" id="PS51494">
    <property type="entry name" value="SPOIVB"/>
    <property type="match status" value="1"/>
</dbReference>
<dbReference type="InterPro" id="IPR014219">
    <property type="entry name" value="SpoIVB"/>
</dbReference>
<dbReference type="InterPro" id="IPR009003">
    <property type="entry name" value="Peptidase_S1_PA"/>
</dbReference>
<feature type="domain" description="Peptidase S55" evidence="2">
    <location>
        <begin position="193"/>
        <end position="426"/>
    </location>
</feature>
<dbReference type="SUPFAM" id="SSF50494">
    <property type="entry name" value="Trypsin-like serine proteases"/>
    <property type="match status" value="1"/>
</dbReference>
<dbReference type="InterPro" id="IPR036034">
    <property type="entry name" value="PDZ_sf"/>
</dbReference>
<dbReference type="InterPro" id="IPR041489">
    <property type="entry name" value="PDZ_6"/>
</dbReference>
<accession>A0A9D1CRS7</accession>
<dbReference type="Pfam" id="PF05580">
    <property type="entry name" value="Peptidase_S55"/>
    <property type="match status" value="1"/>
</dbReference>
<sequence length="426" mass="45187">MDRKGLKKVCGIMLSLLVVALNYSSPVQRLLQLPDALVLRAGEETHLSFGLPLRVQVDQPDAAVISSGDETLRDVAVTGVELSALSEGQAQVRLSLFGGWPFKNVDVRVEESRVLVPGGQAIGVALHTSGVLVVGTSDLAGGAANPAQEAGLQPGDVIRSLGGQEVESAQHLTQLVNAHGGETVEMVVQRTGKEVRMRIAPVRDALDGQYRLGVWVRDSTAGVGTLSFYDPESGAFGALGHAITDVDTGESLTVRDGDIMHADIVDVLKGQRGEPGELKGSFLKEGETFGSILLNNAFGIYGQSDEALVNPLYPQGLPVGSRHSVHEGKASILSTVEGDTVREYEVEITRCVQQGSPAQKGMILRVTDPELLERTGGIVQGMSGSPILQDGHIVGAVTHVYVNDPTQGYGMYIEWMLEQAKQAKAA</sequence>
<evidence type="ECO:0000259" key="1">
    <source>
        <dbReference type="PROSITE" id="PS50106"/>
    </source>
</evidence>
<dbReference type="InterPro" id="IPR001478">
    <property type="entry name" value="PDZ"/>
</dbReference>
<gene>
    <name evidence="3" type="primary">spoIVB</name>
    <name evidence="3" type="ORF">IAB73_09805</name>
</gene>
<dbReference type="GO" id="GO:0016787">
    <property type="term" value="F:hydrolase activity"/>
    <property type="evidence" value="ECO:0007669"/>
    <property type="project" value="UniProtKB-KW"/>
</dbReference>
<reference evidence="3" key="1">
    <citation type="submission" date="2020-10" db="EMBL/GenBank/DDBJ databases">
        <authorList>
            <person name="Gilroy R."/>
        </authorList>
    </citation>
    <scope>NUCLEOTIDE SEQUENCE</scope>
    <source>
        <strain evidence="3">ChiSxjej2B14-6234</strain>
    </source>
</reference>
<evidence type="ECO:0000313" key="3">
    <source>
        <dbReference type="EMBL" id="HIQ72483.1"/>
    </source>
</evidence>
<organism evidence="3 4">
    <name type="scientific">Candidatus Onthenecus intestinigallinarum</name>
    <dbReference type="NCBI Taxonomy" id="2840875"/>
    <lineage>
        <taxon>Bacteria</taxon>
        <taxon>Bacillati</taxon>
        <taxon>Bacillota</taxon>
        <taxon>Clostridia</taxon>
        <taxon>Eubacteriales</taxon>
        <taxon>Candidatus Onthenecus</taxon>
    </lineage>
</organism>
<dbReference type="EMBL" id="DVFJ01000036">
    <property type="protein sequence ID" value="HIQ72483.1"/>
    <property type="molecule type" value="Genomic_DNA"/>
</dbReference>
<protein>
    <submittedName>
        <fullName evidence="3">SpoIVB peptidase</fullName>
        <ecNumber evidence="3">3.4.21.116</ecNumber>
    </submittedName>
</protein>
<reference evidence="3" key="2">
    <citation type="journal article" date="2021" name="PeerJ">
        <title>Extensive microbial diversity within the chicken gut microbiome revealed by metagenomics and culture.</title>
        <authorList>
            <person name="Gilroy R."/>
            <person name="Ravi A."/>
            <person name="Getino M."/>
            <person name="Pursley I."/>
            <person name="Horton D.L."/>
            <person name="Alikhan N.F."/>
            <person name="Baker D."/>
            <person name="Gharbi K."/>
            <person name="Hall N."/>
            <person name="Watson M."/>
            <person name="Adriaenssens E.M."/>
            <person name="Foster-Nyarko E."/>
            <person name="Jarju S."/>
            <person name="Secka A."/>
            <person name="Antonio M."/>
            <person name="Oren A."/>
            <person name="Chaudhuri R.R."/>
            <person name="La Ragione R."/>
            <person name="Hildebrand F."/>
            <person name="Pallen M.J."/>
        </authorList>
    </citation>
    <scope>NUCLEOTIDE SEQUENCE</scope>
    <source>
        <strain evidence="3">ChiSxjej2B14-6234</strain>
    </source>
</reference>
<dbReference type="EC" id="3.4.21.116" evidence="3"/>
<dbReference type="Pfam" id="PF17820">
    <property type="entry name" value="PDZ_6"/>
    <property type="match status" value="1"/>
</dbReference>